<evidence type="ECO:0000313" key="2">
    <source>
        <dbReference type="Proteomes" id="UP000077202"/>
    </source>
</evidence>
<evidence type="ECO:0000313" key="1">
    <source>
        <dbReference type="EMBL" id="OAE30165.1"/>
    </source>
</evidence>
<name>A0A176WD34_MARPO</name>
<keyword evidence="2" id="KW-1185">Reference proteome</keyword>
<gene>
    <name evidence="1" type="ORF">AXG93_4295s1200</name>
</gene>
<proteinExistence type="predicted"/>
<dbReference type="Proteomes" id="UP000077202">
    <property type="component" value="Unassembled WGS sequence"/>
</dbReference>
<protein>
    <submittedName>
        <fullName evidence="1">Uncharacterized protein</fullName>
    </submittedName>
</protein>
<accession>A0A176WD34</accession>
<reference evidence="1" key="1">
    <citation type="submission" date="2016-03" db="EMBL/GenBank/DDBJ databases">
        <title>Mechanisms controlling the formation of the plant cell surface in tip-growing cells are functionally conserved among land plants.</title>
        <authorList>
            <person name="Honkanen S."/>
            <person name="Jones V.A."/>
            <person name="Morieri G."/>
            <person name="Champion C."/>
            <person name="Hetherington A.J."/>
            <person name="Kelly S."/>
            <person name="Saint-Marcoux D."/>
            <person name="Proust H."/>
            <person name="Prescott H."/>
            <person name="Dolan L."/>
        </authorList>
    </citation>
    <scope>NUCLEOTIDE SEQUENCE [LARGE SCALE GENOMIC DNA]</scope>
    <source>
        <tissue evidence="1">Whole gametophyte</tissue>
    </source>
</reference>
<comment type="caution">
    <text evidence="1">The sequence shown here is derived from an EMBL/GenBank/DDBJ whole genome shotgun (WGS) entry which is preliminary data.</text>
</comment>
<dbReference type="EMBL" id="LVLJ01001351">
    <property type="protein sequence ID" value="OAE30165.1"/>
    <property type="molecule type" value="Genomic_DNA"/>
</dbReference>
<organism evidence="1 2">
    <name type="scientific">Marchantia polymorpha subsp. ruderalis</name>
    <dbReference type="NCBI Taxonomy" id="1480154"/>
    <lineage>
        <taxon>Eukaryota</taxon>
        <taxon>Viridiplantae</taxon>
        <taxon>Streptophyta</taxon>
        <taxon>Embryophyta</taxon>
        <taxon>Marchantiophyta</taxon>
        <taxon>Marchantiopsida</taxon>
        <taxon>Marchantiidae</taxon>
        <taxon>Marchantiales</taxon>
        <taxon>Marchantiaceae</taxon>
        <taxon>Marchantia</taxon>
    </lineage>
</organism>
<dbReference type="AlphaFoldDB" id="A0A176WD34"/>
<sequence length="114" mass="11852">MQAAVVYWDLNAAGLLQEEPSGFRLARGGCGGGGGGKYGDFHAAQVRTAETSTPLVTIQLVGAEPVNKSSPTQVPERESSGYCEALPKAENCVKVIKLVCFSGGISPLEVSSRP</sequence>